<reference evidence="3" key="1">
    <citation type="journal article" date="2023" name="Front. Mar. Sci.">
        <title>A new Merluccius polli reference genome to investigate the effects of global change in West African waters.</title>
        <authorList>
            <person name="Mateo J.L."/>
            <person name="Blanco-Fernandez C."/>
            <person name="Garcia-Vazquez E."/>
            <person name="Machado-Schiaffino G."/>
        </authorList>
    </citation>
    <scope>NUCLEOTIDE SEQUENCE</scope>
    <source>
        <strain evidence="3">C29</strain>
        <tissue evidence="3">Fin</tissue>
    </source>
</reference>
<sequence length="270" mass="30512">MRPAMLLFIVLAIHLLLPTVLSLSLGGYAPAADSTNGILRYTRDQLWQLRDLHSGNFPFDLPEECTRTTTAPRRKRGWRGGVRCRVCAQGSKPPLPKVILANTRYLVKQLTELWNAVRYLSEYRESCLLCFTETWLKDTIDNSTLRLDCDTQVPGKKLGGGHTVRDSHCSEDIELLLLSVRPYYLPREFGQVFVTVVYIHPRANTRVAANRIYDTMAKLENLAPDAPKFVLRDFNGCSIKVYCPITINTSSARQGGKRHSTYSPRALAQN</sequence>
<feature type="region of interest" description="Disordered" evidence="1">
    <location>
        <begin position="251"/>
        <end position="270"/>
    </location>
</feature>
<keyword evidence="4" id="KW-1185">Reference proteome</keyword>
<evidence type="ECO:0000313" key="4">
    <source>
        <dbReference type="Proteomes" id="UP001174136"/>
    </source>
</evidence>
<feature type="chain" id="PRO_5041413191" evidence="2">
    <location>
        <begin position="23"/>
        <end position="270"/>
    </location>
</feature>
<evidence type="ECO:0000313" key="3">
    <source>
        <dbReference type="EMBL" id="KAK0131958.1"/>
    </source>
</evidence>
<keyword evidence="2" id="KW-0732">Signal</keyword>
<name>A0AA47NNT1_MERPO</name>
<dbReference type="Proteomes" id="UP001174136">
    <property type="component" value="Unassembled WGS sequence"/>
</dbReference>
<gene>
    <name evidence="3" type="ORF">N1851_033250</name>
</gene>
<dbReference type="AlphaFoldDB" id="A0AA47NNT1"/>
<comment type="caution">
    <text evidence="3">The sequence shown here is derived from an EMBL/GenBank/DDBJ whole genome shotgun (WGS) entry which is preliminary data.</text>
</comment>
<feature type="signal peptide" evidence="2">
    <location>
        <begin position="1"/>
        <end position="22"/>
    </location>
</feature>
<proteinExistence type="predicted"/>
<evidence type="ECO:0000256" key="1">
    <source>
        <dbReference type="SAM" id="MobiDB-lite"/>
    </source>
</evidence>
<dbReference type="EMBL" id="JAOPHQ010006315">
    <property type="protein sequence ID" value="KAK0131958.1"/>
    <property type="molecule type" value="Genomic_DNA"/>
</dbReference>
<evidence type="ECO:0000256" key="2">
    <source>
        <dbReference type="SAM" id="SignalP"/>
    </source>
</evidence>
<organism evidence="3 4">
    <name type="scientific">Merluccius polli</name>
    <name type="common">Benguela hake</name>
    <name type="synonym">Merluccius cadenati</name>
    <dbReference type="NCBI Taxonomy" id="89951"/>
    <lineage>
        <taxon>Eukaryota</taxon>
        <taxon>Metazoa</taxon>
        <taxon>Chordata</taxon>
        <taxon>Craniata</taxon>
        <taxon>Vertebrata</taxon>
        <taxon>Euteleostomi</taxon>
        <taxon>Actinopterygii</taxon>
        <taxon>Neopterygii</taxon>
        <taxon>Teleostei</taxon>
        <taxon>Neoteleostei</taxon>
        <taxon>Acanthomorphata</taxon>
        <taxon>Zeiogadaria</taxon>
        <taxon>Gadariae</taxon>
        <taxon>Gadiformes</taxon>
        <taxon>Gadoidei</taxon>
        <taxon>Merlucciidae</taxon>
        <taxon>Merluccius</taxon>
    </lineage>
</organism>
<protein>
    <submittedName>
        <fullName evidence="3">Uncharacterized protein</fullName>
    </submittedName>
</protein>
<accession>A0AA47NNT1</accession>